<feature type="region of interest" description="Disordered" evidence="5">
    <location>
        <begin position="367"/>
        <end position="438"/>
    </location>
</feature>
<gene>
    <name evidence="7" type="ORF">PYW07_009305</name>
</gene>
<evidence type="ECO:0000256" key="2">
    <source>
        <dbReference type="ARBA" id="ARBA00022801"/>
    </source>
</evidence>
<evidence type="ECO:0000259" key="6">
    <source>
        <dbReference type="PROSITE" id="PS50240"/>
    </source>
</evidence>
<dbReference type="Gene3D" id="2.40.10.10">
    <property type="entry name" value="Trypsin-like serine proteases"/>
    <property type="match status" value="1"/>
</dbReference>
<keyword evidence="1" id="KW-0645">Protease</keyword>
<dbReference type="GO" id="GO:0006508">
    <property type="term" value="P:proteolysis"/>
    <property type="evidence" value="ECO:0007669"/>
    <property type="project" value="UniProtKB-KW"/>
</dbReference>
<keyword evidence="2" id="KW-0378">Hydrolase</keyword>
<dbReference type="InterPro" id="IPR001254">
    <property type="entry name" value="Trypsin_dom"/>
</dbReference>
<evidence type="ECO:0000256" key="3">
    <source>
        <dbReference type="ARBA" id="ARBA00022825"/>
    </source>
</evidence>
<dbReference type="EMBL" id="JARGEI010000023">
    <property type="protein sequence ID" value="KAJ8709939.1"/>
    <property type="molecule type" value="Genomic_DNA"/>
</dbReference>
<dbReference type="PANTHER" id="PTHR24276">
    <property type="entry name" value="POLYSERASE-RELATED"/>
    <property type="match status" value="1"/>
</dbReference>
<reference evidence="7" key="1">
    <citation type="submission" date="2023-03" db="EMBL/GenBank/DDBJ databases">
        <title>Chromosome-level genomes of two armyworms, Mythimna separata and Mythimna loreyi, provide insights into the biosynthesis and reception of sex pheromones.</title>
        <authorList>
            <person name="Zhao H."/>
        </authorList>
    </citation>
    <scope>NUCLEOTIDE SEQUENCE</scope>
    <source>
        <strain evidence="7">BeijingLab</strain>
        <tissue evidence="7">Pupa</tissue>
    </source>
</reference>
<protein>
    <recommendedName>
        <fullName evidence="6">Peptidase S1 domain-containing protein</fullName>
    </recommendedName>
</protein>
<keyword evidence="3" id="KW-0720">Serine protease</keyword>
<sequence>MTSSFCCTPRAYTNDFVEKNLKSIYVRLVSDHTTDGGETIPVENLYFHPQFNPKNLQNNLAIIRMEKRIRFSRKQKKIRRILWDKTPGVLPNETKQILILGWGPSKKGQVTQEQPKLRVSMLDVYNTTDCRKKYTENFIAKENFCAAYNGTNGSACNGDVGGPAIVGGILMGVVSFGAPECGAAGEPTVFTKLGYYVPWIENVMNAHKKRNQFNYDNIDTRRKNKHSSKKRLKGNKTANDKLHVADNDYPDEELAIKEALLEVINDEQSLVHDVLYGDLYDEFRQFFKPEAETDLKKDSIRTKKQKTNQFKPKEETDLKKNTIPTEKQRTTQPTTTNLKFDLESDSEHSATTEIAIRSTVLDIRKGDSEYETDNDSVQKDYSDNYEKSSKEERGLSIEIPTSTTKKSLRNKENSHGASSSSNSESKTDGQVSDESTDYSKEIREFFDKTRDKSKNKKYSKKRSDTIDSARSILENGREKRTREVLIKLEHFSKQARSVLDEGKAFATKTFIFDFEPTDVLVNKDKPKLKNSKSERDSRKNKDIVKPDKKIPQSIYLQF</sequence>
<proteinExistence type="predicted"/>
<keyword evidence="8" id="KW-1185">Reference proteome</keyword>
<comment type="caution">
    <text evidence="7">The sequence shown here is derived from an EMBL/GenBank/DDBJ whole genome shotgun (WGS) entry which is preliminary data.</text>
</comment>
<feature type="domain" description="Peptidase S1" evidence="6">
    <location>
        <begin position="1"/>
        <end position="205"/>
    </location>
</feature>
<dbReference type="InterPro" id="IPR009003">
    <property type="entry name" value="Peptidase_S1_PA"/>
</dbReference>
<feature type="region of interest" description="Disordered" evidence="5">
    <location>
        <begin position="298"/>
        <end position="350"/>
    </location>
</feature>
<evidence type="ECO:0000256" key="5">
    <source>
        <dbReference type="SAM" id="MobiDB-lite"/>
    </source>
</evidence>
<feature type="compositionally biased region" description="Basic and acidic residues" evidence="5">
    <location>
        <begin position="311"/>
        <end position="320"/>
    </location>
</feature>
<feature type="compositionally biased region" description="Basic and acidic residues" evidence="5">
    <location>
        <begin position="340"/>
        <end position="350"/>
    </location>
</feature>
<evidence type="ECO:0000256" key="1">
    <source>
        <dbReference type="ARBA" id="ARBA00022670"/>
    </source>
</evidence>
<feature type="compositionally biased region" description="Basic and acidic residues" evidence="5">
    <location>
        <begin position="376"/>
        <end position="395"/>
    </location>
</feature>
<dbReference type="GO" id="GO:0004252">
    <property type="term" value="F:serine-type endopeptidase activity"/>
    <property type="evidence" value="ECO:0007669"/>
    <property type="project" value="InterPro"/>
</dbReference>
<evidence type="ECO:0000313" key="7">
    <source>
        <dbReference type="EMBL" id="KAJ8709939.1"/>
    </source>
</evidence>
<dbReference type="AlphaFoldDB" id="A0AAD8DMH1"/>
<dbReference type="CDD" id="cd00190">
    <property type="entry name" value="Tryp_SPc"/>
    <property type="match status" value="1"/>
</dbReference>
<dbReference type="Proteomes" id="UP001231518">
    <property type="component" value="Chromosome 23"/>
</dbReference>
<dbReference type="SMART" id="SM00020">
    <property type="entry name" value="Tryp_SPc"/>
    <property type="match status" value="1"/>
</dbReference>
<keyword evidence="4" id="KW-1015">Disulfide bond</keyword>
<feature type="compositionally biased region" description="Low complexity" evidence="5">
    <location>
        <begin position="415"/>
        <end position="424"/>
    </location>
</feature>
<evidence type="ECO:0000313" key="8">
    <source>
        <dbReference type="Proteomes" id="UP001231518"/>
    </source>
</evidence>
<dbReference type="InterPro" id="IPR050430">
    <property type="entry name" value="Peptidase_S1"/>
</dbReference>
<dbReference type="InterPro" id="IPR043504">
    <property type="entry name" value="Peptidase_S1_PA_chymotrypsin"/>
</dbReference>
<dbReference type="Pfam" id="PF00089">
    <property type="entry name" value="Trypsin"/>
    <property type="match status" value="1"/>
</dbReference>
<feature type="region of interest" description="Disordered" evidence="5">
    <location>
        <begin position="525"/>
        <end position="544"/>
    </location>
</feature>
<dbReference type="SUPFAM" id="SSF50494">
    <property type="entry name" value="Trypsin-like serine proteases"/>
    <property type="match status" value="1"/>
</dbReference>
<evidence type="ECO:0000256" key="4">
    <source>
        <dbReference type="ARBA" id="ARBA00023157"/>
    </source>
</evidence>
<accession>A0AAD8DMH1</accession>
<name>A0AAD8DMH1_MYTSE</name>
<dbReference type="PROSITE" id="PS50240">
    <property type="entry name" value="TRYPSIN_DOM"/>
    <property type="match status" value="1"/>
</dbReference>
<organism evidence="7 8">
    <name type="scientific">Mythimna separata</name>
    <name type="common">Oriental armyworm</name>
    <name type="synonym">Pseudaletia separata</name>
    <dbReference type="NCBI Taxonomy" id="271217"/>
    <lineage>
        <taxon>Eukaryota</taxon>
        <taxon>Metazoa</taxon>
        <taxon>Ecdysozoa</taxon>
        <taxon>Arthropoda</taxon>
        <taxon>Hexapoda</taxon>
        <taxon>Insecta</taxon>
        <taxon>Pterygota</taxon>
        <taxon>Neoptera</taxon>
        <taxon>Endopterygota</taxon>
        <taxon>Lepidoptera</taxon>
        <taxon>Glossata</taxon>
        <taxon>Ditrysia</taxon>
        <taxon>Noctuoidea</taxon>
        <taxon>Noctuidae</taxon>
        <taxon>Noctuinae</taxon>
        <taxon>Hadenini</taxon>
        <taxon>Mythimna</taxon>
    </lineage>
</organism>
<dbReference type="PANTHER" id="PTHR24276:SF98">
    <property type="entry name" value="FI18310P1-RELATED"/>
    <property type="match status" value="1"/>
</dbReference>